<dbReference type="STRING" id="5786.F0ZJW1"/>
<gene>
    <name evidence="1" type="ORF">DICPUDRAFT_151839</name>
</gene>
<dbReference type="GeneID" id="10500828"/>
<proteinExistence type="predicted"/>
<dbReference type="RefSeq" id="XP_003287702.1">
    <property type="nucleotide sequence ID" value="XM_003287654.1"/>
</dbReference>
<dbReference type="eggNOG" id="ENOG502S395">
    <property type="taxonomic scope" value="Eukaryota"/>
</dbReference>
<evidence type="ECO:0000313" key="2">
    <source>
        <dbReference type="Proteomes" id="UP000001064"/>
    </source>
</evidence>
<sequence>MDYFNVNNNNVDSSNKTNSNINQSNKFNIKLVSKYKKRLDYLFNVLLVGEIFKSTNKHLLVGTADGKIKVYLNNEEIEVLETKGSSIQDLELLDTTKFGSIDVISGDSNGNMVIFSNHQILYRDTINGSITSIINHQLANGDFNLVVGDSLGLLTAIKPHQNALWRFKIPTINQTLNTLEDTDIKRINSHINIESIIGKDQDNINSITDDNSNLKLQQPSLHIRQIKSVQGYDIYNNKFHYVIICENAPFIHIVDHGKRLCSIPTPSPVNCMSVGYFTNSITSNDKLSPRENKNSANTTPTQIALGCENGYIYILTQDFKIEPYYQVGYPVTLLNKIKYSEINNKTINNNNNNNNNSNNNDNYIDDIDILICTGYFHSIKMYYNKNLICDHSLDDWVYTLSIGEVENNGDKTIVVGKLDNSIEYLKPIIIINK</sequence>
<dbReference type="EMBL" id="GL871048">
    <property type="protein sequence ID" value="EGC35750.1"/>
    <property type="molecule type" value="Genomic_DNA"/>
</dbReference>
<dbReference type="KEGG" id="dpp:DICPUDRAFT_151839"/>
<dbReference type="OrthoDB" id="2123049at2759"/>
<dbReference type="InParanoid" id="F0ZJW1"/>
<dbReference type="VEuPathDB" id="AmoebaDB:DICPUDRAFT_151839"/>
<protein>
    <submittedName>
        <fullName evidence="1">Uncharacterized protein</fullName>
    </submittedName>
</protein>
<dbReference type="AlphaFoldDB" id="F0ZJW1"/>
<organism evidence="1 2">
    <name type="scientific">Dictyostelium purpureum</name>
    <name type="common">Slime mold</name>
    <dbReference type="NCBI Taxonomy" id="5786"/>
    <lineage>
        <taxon>Eukaryota</taxon>
        <taxon>Amoebozoa</taxon>
        <taxon>Evosea</taxon>
        <taxon>Eumycetozoa</taxon>
        <taxon>Dictyostelia</taxon>
        <taxon>Dictyosteliales</taxon>
        <taxon>Dictyosteliaceae</taxon>
        <taxon>Dictyostelium</taxon>
    </lineage>
</organism>
<dbReference type="Proteomes" id="UP000001064">
    <property type="component" value="Unassembled WGS sequence"/>
</dbReference>
<evidence type="ECO:0000313" key="1">
    <source>
        <dbReference type="EMBL" id="EGC35750.1"/>
    </source>
</evidence>
<name>F0ZJW1_DICPU</name>
<reference evidence="2" key="1">
    <citation type="journal article" date="2011" name="Genome Biol.">
        <title>Comparative genomics of the social amoebae Dictyostelium discoideum and Dictyostelium purpureum.</title>
        <authorList>
            <consortium name="US DOE Joint Genome Institute (JGI-PGF)"/>
            <person name="Sucgang R."/>
            <person name="Kuo A."/>
            <person name="Tian X."/>
            <person name="Salerno W."/>
            <person name="Parikh A."/>
            <person name="Feasley C.L."/>
            <person name="Dalin E."/>
            <person name="Tu H."/>
            <person name="Huang E."/>
            <person name="Barry K."/>
            <person name="Lindquist E."/>
            <person name="Shapiro H."/>
            <person name="Bruce D."/>
            <person name="Schmutz J."/>
            <person name="Salamov A."/>
            <person name="Fey P."/>
            <person name="Gaudet P."/>
            <person name="Anjard C."/>
            <person name="Babu M.M."/>
            <person name="Basu S."/>
            <person name="Bushmanova Y."/>
            <person name="van der Wel H."/>
            <person name="Katoh-Kurasawa M."/>
            <person name="Dinh C."/>
            <person name="Coutinho P.M."/>
            <person name="Saito T."/>
            <person name="Elias M."/>
            <person name="Schaap P."/>
            <person name="Kay R.R."/>
            <person name="Henrissat B."/>
            <person name="Eichinger L."/>
            <person name="Rivero F."/>
            <person name="Putnam N.H."/>
            <person name="West C.M."/>
            <person name="Loomis W.F."/>
            <person name="Chisholm R.L."/>
            <person name="Shaulsky G."/>
            <person name="Strassmann J.E."/>
            <person name="Queller D.C."/>
            <person name="Kuspa A."/>
            <person name="Grigoriev I.V."/>
        </authorList>
    </citation>
    <scope>NUCLEOTIDE SEQUENCE [LARGE SCALE GENOMIC DNA]</scope>
    <source>
        <strain evidence="2">QSDP1</strain>
    </source>
</reference>
<dbReference type="OMA" id="NHQILYR"/>
<accession>F0ZJW1</accession>
<keyword evidence="2" id="KW-1185">Reference proteome</keyword>